<protein>
    <recommendedName>
        <fullName evidence="2">Ice-binding protein C-terminal domain-containing protein</fullName>
    </recommendedName>
</protein>
<gene>
    <name evidence="3" type="ORF">AXK11_08480</name>
</gene>
<dbReference type="RefSeq" id="WP_068631207.1">
    <property type="nucleotide sequence ID" value="NZ_LSZQ01000065.1"/>
</dbReference>
<evidence type="ECO:0000259" key="2">
    <source>
        <dbReference type="Pfam" id="PF07589"/>
    </source>
</evidence>
<dbReference type="InterPro" id="IPR013425">
    <property type="entry name" value="Autotrns_rpt"/>
</dbReference>
<evidence type="ECO:0000313" key="4">
    <source>
        <dbReference type="Proteomes" id="UP000070058"/>
    </source>
</evidence>
<dbReference type="SUPFAM" id="SSF51126">
    <property type="entry name" value="Pectin lyase-like"/>
    <property type="match status" value="1"/>
</dbReference>
<evidence type="ECO:0000256" key="1">
    <source>
        <dbReference type="ARBA" id="ARBA00022729"/>
    </source>
</evidence>
<dbReference type="AlphaFoldDB" id="A0A139SIK7"/>
<keyword evidence="4" id="KW-1185">Reference proteome</keyword>
<dbReference type="STRING" id="1548207.AXK11_08480"/>
<accession>A0A139SIK7</accession>
<dbReference type="EMBL" id="LSZQ01000065">
    <property type="protein sequence ID" value="KXU34379.1"/>
    <property type="molecule type" value="Genomic_DNA"/>
</dbReference>
<proteinExistence type="predicted"/>
<dbReference type="NCBIfam" id="TIGR02601">
    <property type="entry name" value="autotrns_rpt"/>
    <property type="match status" value="1"/>
</dbReference>
<comment type="caution">
    <text evidence="3">The sequence shown here is derived from an EMBL/GenBank/DDBJ whole genome shotgun (WGS) entry which is preliminary data.</text>
</comment>
<sequence length="238" mass="25287">MSSNISGANKELVKSGPGELVFYGSQANGYSGRTYVHEGTLVLNKSPGAKAVGNIVVGDGGGTDILRLDMSHQIDDSATVTLKGGSRAKNMTGQGVLQFNGAGGTGLTEKIHTLQADGQGVINFAGGTRARANVLETTRVLLPTADDTLFIRNWIEFSDYFLVSRAFAPNSEALSRIWFEGWSPGAKLRDYNSSHWEIVPLAAPEPSTYGALLGALGVAVIVWRKRKAGRRTSECAAK</sequence>
<dbReference type="Pfam" id="PF07589">
    <property type="entry name" value="PEP-CTERM"/>
    <property type="match status" value="1"/>
</dbReference>
<dbReference type="InterPro" id="IPR011050">
    <property type="entry name" value="Pectin_lyase_fold/virulence"/>
</dbReference>
<feature type="domain" description="Ice-binding protein C-terminal" evidence="2">
    <location>
        <begin position="202"/>
        <end position="227"/>
    </location>
</feature>
<dbReference type="InterPro" id="IPR013424">
    <property type="entry name" value="Ice-binding_C"/>
</dbReference>
<name>A0A139SIK7_9BACT</name>
<organism evidence="3 4">
    <name type="scientific">Cephaloticoccus primus</name>
    <dbReference type="NCBI Taxonomy" id="1548207"/>
    <lineage>
        <taxon>Bacteria</taxon>
        <taxon>Pseudomonadati</taxon>
        <taxon>Verrucomicrobiota</taxon>
        <taxon>Opitutia</taxon>
        <taxon>Opitutales</taxon>
        <taxon>Opitutaceae</taxon>
        <taxon>Cephaloticoccus</taxon>
    </lineage>
</organism>
<dbReference type="Proteomes" id="UP000070058">
    <property type="component" value="Unassembled WGS sequence"/>
</dbReference>
<reference evidence="4" key="1">
    <citation type="submission" date="2016-02" db="EMBL/GenBank/DDBJ databases">
        <authorList>
            <person name="Sanders J.G."/>
            <person name="Lin J.Y."/>
            <person name="Wertz J.T."/>
            <person name="Russell J.A."/>
            <person name="Moreau C.S."/>
            <person name="Powell S."/>
        </authorList>
    </citation>
    <scope>NUCLEOTIDE SEQUENCE [LARGE SCALE GENOMIC DNA]</scope>
    <source>
        <strain evidence="4">CAG34</strain>
    </source>
</reference>
<dbReference type="NCBIfam" id="TIGR02595">
    <property type="entry name" value="PEP_CTERM"/>
    <property type="match status" value="1"/>
</dbReference>
<keyword evidence="1" id="KW-0732">Signal</keyword>
<evidence type="ECO:0000313" key="3">
    <source>
        <dbReference type="EMBL" id="KXU34379.1"/>
    </source>
</evidence>